<accession>A0A9Q2S119</accession>
<gene>
    <name evidence="6" type="ORF">JQX41_16905</name>
    <name evidence="7" type="ORF">JQX48_16920</name>
</gene>
<dbReference type="GeneID" id="62639865"/>
<evidence type="ECO:0000256" key="1">
    <source>
        <dbReference type="ARBA" id="ARBA00022723"/>
    </source>
</evidence>
<dbReference type="GO" id="GO:0017156">
    <property type="term" value="P:calcium-ion regulated exocytosis"/>
    <property type="evidence" value="ECO:0007669"/>
    <property type="project" value="TreeGrafter"/>
</dbReference>
<dbReference type="PROSITE" id="PS50222">
    <property type="entry name" value="EF_HAND_2"/>
    <property type="match status" value="2"/>
</dbReference>
<evidence type="ECO:0000313" key="6">
    <source>
        <dbReference type="EMBL" id="MBM2414000.1"/>
    </source>
</evidence>
<feature type="compositionally biased region" description="Gly residues" evidence="3">
    <location>
        <begin position="142"/>
        <end position="153"/>
    </location>
</feature>
<comment type="caution">
    <text evidence="6">The sequence shown here is derived from an EMBL/GenBank/DDBJ whole genome shotgun (WGS) entry which is preliminary data.</text>
</comment>
<dbReference type="AlphaFoldDB" id="A0A9Q2S119"/>
<feature type="signal peptide" evidence="4">
    <location>
        <begin position="1"/>
        <end position="25"/>
    </location>
</feature>
<evidence type="ECO:0000256" key="3">
    <source>
        <dbReference type="SAM" id="MobiDB-lite"/>
    </source>
</evidence>
<evidence type="ECO:0000256" key="4">
    <source>
        <dbReference type="SAM" id="SignalP"/>
    </source>
</evidence>
<evidence type="ECO:0000259" key="5">
    <source>
        <dbReference type="PROSITE" id="PS50222"/>
    </source>
</evidence>
<keyword evidence="1" id="KW-0479">Metal-binding</keyword>
<dbReference type="Gene3D" id="1.10.238.10">
    <property type="entry name" value="EF-hand"/>
    <property type="match status" value="2"/>
</dbReference>
<name>A0A9Q2S119_9RHOB</name>
<feature type="region of interest" description="Disordered" evidence="3">
    <location>
        <begin position="98"/>
        <end position="118"/>
    </location>
</feature>
<feature type="domain" description="EF-hand" evidence="5">
    <location>
        <begin position="30"/>
        <end position="65"/>
    </location>
</feature>
<dbReference type="PROSITE" id="PS00018">
    <property type="entry name" value="EF_HAND_1"/>
    <property type="match status" value="2"/>
</dbReference>
<organism evidence="6 8">
    <name type="scientific">Marivita cryptomonadis</name>
    <dbReference type="NCBI Taxonomy" id="505252"/>
    <lineage>
        <taxon>Bacteria</taxon>
        <taxon>Pseudomonadati</taxon>
        <taxon>Pseudomonadota</taxon>
        <taxon>Alphaproteobacteria</taxon>
        <taxon>Rhodobacterales</taxon>
        <taxon>Roseobacteraceae</taxon>
        <taxon>Marivita</taxon>
    </lineage>
</organism>
<dbReference type="EMBL" id="JAFBXE010000012">
    <property type="protein sequence ID" value="MBM2414000.1"/>
    <property type="molecule type" value="Genomic_DNA"/>
</dbReference>
<dbReference type="OrthoDB" id="5470953at2"/>
<dbReference type="InterPro" id="IPR002048">
    <property type="entry name" value="EF_hand_dom"/>
</dbReference>
<evidence type="ECO:0000313" key="7">
    <source>
        <dbReference type="EMBL" id="MBM2418670.1"/>
    </source>
</evidence>
<protein>
    <submittedName>
        <fullName evidence="6">EF-hand domain-containing protein</fullName>
    </submittedName>
</protein>
<dbReference type="InterPro" id="IPR011992">
    <property type="entry name" value="EF-hand-dom_pair"/>
</dbReference>
<dbReference type="PANTHER" id="PTHR10827:SF98">
    <property type="entry name" value="45 KDA CALCIUM-BINDING PROTEIN"/>
    <property type="match status" value="1"/>
</dbReference>
<evidence type="ECO:0000313" key="9">
    <source>
        <dbReference type="Proteomes" id="UP000809440"/>
    </source>
</evidence>
<keyword evidence="2" id="KW-0677">Repeat</keyword>
<dbReference type="Proteomes" id="UP000755667">
    <property type="component" value="Unassembled WGS sequence"/>
</dbReference>
<dbReference type="RefSeq" id="WP_085628170.1">
    <property type="nucleotide sequence ID" value="NZ_JAFBWU010000012.1"/>
</dbReference>
<feature type="domain" description="EF-hand" evidence="5">
    <location>
        <begin position="111"/>
        <end position="146"/>
    </location>
</feature>
<sequence length="161" mass="17025">MTKNKQVSALVIAALLATTAGAAFAQDTASREDRRAAMFAELDINGDGTVSAEEFEARADRFARADTNGDGLLTAEEIAAAGEERAAQRAERMIARLDSNGDGALSEDEISSRRDPARMFERLDANDDGTLSAEEFAEARMGGNGGKRGGLFGGKRHGGDR</sequence>
<dbReference type="PANTHER" id="PTHR10827">
    <property type="entry name" value="RETICULOCALBIN"/>
    <property type="match status" value="1"/>
</dbReference>
<dbReference type="GO" id="GO:0005509">
    <property type="term" value="F:calcium ion binding"/>
    <property type="evidence" value="ECO:0007669"/>
    <property type="project" value="InterPro"/>
</dbReference>
<evidence type="ECO:0000313" key="8">
    <source>
        <dbReference type="Proteomes" id="UP000755667"/>
    </source>
</evidence>
<dbReference type="InterPro" id="IPR018247">
    <property type="entry name" value="EF_Hand_1_Ca_BS"/>
</dbReference>
<dbReference type="Pfam" id="PF13202">
    <property type="entry name" value="EF-hand_5"/>
    <property type="match status" value="4"/>
</dbReference>
<feature type="chain" id="PRO_5040235397" evidence="4">
    <location>
        <begin position="26"/>
        <end position="161"/>
    </location>
</feature>
<evidence type="ECO:0000256" key="2">
    <source>
        <dbReference type="ARBA" id="ARBA00022737"/>
    </source>
</evidence>
<dbReference type="SUPFAM" id="SSF47473">
    <property type="entry name" value="EF-hand"/>
    <property type="match status" value="1"/>
</dbReference>
<reference evidence="6 9" key="1">
    <citation type="submission" date="2021-01" db="EMBL/GenBank/DDBJ databases">
        <title>Diatom-associated Roseobacters Show Island Model of Population Structure.</title>
        <authorList>
            <person name="Qu L."/>
            <person name="Feng X."/>
            <person name="Chen Y."/>
            <person name="Li L."/>
            <person name="Wang X."/>
            <person name="Hu Z."/>
            <person name="Wang H."/>
            <person name="Luo H."/>
        </authorList>
    </citation>
    <scope>NUCLEOTIDE SEQUENCE</scope>
    <source>
        <strain evidence="7 9">CC28-63</strain>
        <strain evidence="6">CC28-69</strain>
    </source>
</reference>
<keyword evidence="9" id="KW-1185">Reference proteome</keyword>
<dbReference type="EMBL" id="JAFBXF010000012">
    <property type="protein sequence ID" value="MBM2418670.1"/>
    <property type="molecule type" value="Genomic_DNA"/>
</dbReference>
<dbReference type="Proteomes" id="UP000809440">
    <property type="component" value="Unassembled WGS sequence"/>
</dbReference>
<feature type="region of interest" description="Disordered" evidence="3">
    <location>
        <begin position="138"/>
        <end position="161"/>
    </location>
</feature>
<keyword evidence="4" id="KW-0732">Signal</keyword>
<dbReference type="SMART" id="SM00054">
    <property type="entry name" value="EFh"/>
    <property type="match status" value="2"/>
</dbReference>
<proteinExistence type="predicted"/>